<comment type="similarity">
    <text evidence="1 4">Belongs to the glycosyl hydrolase 17 family.</text>
</comment>
<gene>
    <name evidence="7" type="ORF">C2S53_008069</name>
</gene>
<evidence type="ECO:0000256" key="3">
    <source>
        <dbReference type="ARBA" id="ARBA00023295"/>
    </source>
</evidence>
<dbReference type="InterPro" id="IPR000490">
    <property type="entry name" value="Glyco_hydro_17"/>
</dbReference>
<evidence type="ECO:0000256" key="2">
    <source>
        <dbReference type="ARBA" id="ARBA00022801"/>
    </source>
</evidence>
<keyword evidence="8" id="KW-1185">Reference proteome</keyword>
<proteinExistence type="inferred from homology"/>
<keyword evidence="3" id="KW-0326">Glycosidase</keyword>
<evidence type="ECO:0000256" key="5">
    <source>
        <dbReference type="SAM" id="MobiDB-lite"/>
    </source>
</evidence>
<dbReference type="AlphaFoldDB" id="A0AAD4P9K1"/>
<dbReference type="Pfam" id="PF00332">
    <property type="entry name" value="Glyco_hydro_17"/>
    <property type="match status" value="2"/>
</dbReference>
<sequence length="391" mass="43386">MATSPNHFVPAMLLIFGLLATLSLDFTVGDVGVCYGRNGNNLLSPSQTVELYKRRNIRKMRTYDPDQAILDALRGSGIELNVAITNQYLEYLASSQANANNWVQDHVRSFPDVNFKYISVGNEVSPTNGGTSRYTQFVLPAMRNVYRAICNAGLANRIKISTSIGMEVVGNSYPPQDGAFRDDVLPYLRPILSFLVNTHSPLFVNVYPYFAYIYNKAQIDLGYALLEPNHGIQVNGVYYDNILYAMIDAVYAAVDRVVGPSMSQNQKLRSRRHLPKVTVTTGGWPVGGRDGGDNNQTSSLRTRRPRSKTKIVVTESGWPTHGGDSASLQYASTYNQNLIDVVDDGTPANSDPIEAYIFGMYDENEKPGADTERNFGLNYPNGQPKYDIDFN</sequence>
<keyword evidence="6" id="KW-0732">Signal</keyword>
<evidence type="ECO:0000256" key="4">
    <source>
        <dbReference type="RuleBase" id="RU004335"/>
    </source>
</evidence>
<feature type="chain" id="PRO_5042146697" evidence="6">
    <location>
        <begin position="30"/>
        <end position="391"/>
    </location>
</feature>
<protein>
    <submittedName>
        <fullName evidence="7">Uncharacterized protein</fullName>
    </submittedName>
</protein>
<dbReference type="GO" id="GO:0004553">
    <property type="term" value="F:hydrolase activity, hydrolyzing O-glycosyl compounds"/>
    <property type="evidence" value="ECO:0007669"/>
    <property type="project" value="InterPro"/>
</dbReference>
<dbReference type="Proteomes" id="UP001190926">
    <property type="component" value="Unassembled WGS sequence"/>
</dbReference>
<evidence type="ECO:0000256" key="6">
    <source>
        <dbReference type="SAM" id="SignalP"/>
    </source>
</evidence>
<dbReference type="InterPro" id="IPR017853">
    <property type="entry name" value="GH"/>
</dbReference>
<evidence type="ECO:0000313" key="7">
    <source>
        <dbReference type="EMBL" id="KAH6832029.1"/>
    </source>
</evidence>
<reference evidence="7 8" key="1">
    <citation type="journal article" date="2021" name="Nat. Commun.">
        <title>Incipient diploidization of the medicinal plant Perilla within 10,000 years.</title>
        <authorList>
            <person name="Zhang Y."/>
            <person name="Shen Q."/>
            <person name="Leng L."/>
            <person name="Zhang D."/>
            <person name="Chen S."/>
            <person name="Shi Y."/>
            <person name="Ning Z."/>
            <person name="Chen S."/>
        </authorList>
    </citation>
    <scope>NUCLEOTIDE SEQUENCE [LARGE SCALE GENOMIC DNA]</scope>
    <source>
        <strain evidence="8">cv. PC099</strain>
    </source>
</reference>
<organism evidence="7 8">
    <name type="scientific">Perilla frutescens var. hirtella</name>
    <name type="common">Perilla citriodora</name>
    <name type="synonym">Perilla setoyensis</name>
    <dbReference type="NCBI Taxonomy" id="608512"/>
    <lineage>
        <taxon>Eukaryota</taxon>
        <taxon>Viridiplantae</taxon>
        <taxon>Streptophyta</taxon>
        <taxon>Embryophyta</taxon>
        <taxon>Tracheophyta</taxon>
        <taxon>Spermatophyta</taxon>
        <taxon>Magnoliopsida</taxon>
        <taxon>eudicotyledons</taxon>
        <taxon>Gunneridae</taxon>
        <taxon>Pentapetalae</taxon>
        <taxon>asterids</taxon>
        <taxon>lamiids</taxon>
        <taxon>Lamiales</taxon>
        <taxon>Lamiaceae</taxon>
        <taxon>Nepetoideae</taxon>
        <taxon>Elsholtzieae</taxon>
        <taxon>Perilla</taxon>
    </lineage>
</organism>
<evidence type="ECO:0000256" key="1">
    <source>
        <dbReference type="ARBA" id="ARBA00008773"/>
    </source>
</evidence>
<dbReference type="EMBL" id="SDAM02000079">
    <property type="protein sequence ID" value="KAH6832029.1"/>
    <property type="molecule type" value="Genomic_DNA"/>
</dbReference>
<dbReference type="PANTHER" id="PTHR32227">
    <property type="entry name" value="GLUCAN ENDO-1,3-BETA-GLUCOSIDASE BG1-RELATED-RELATED"/>
    <property type="match status" value="1"/>
</dbReference>
<comment type="caution">
    <text evidence="7">The sequence shown here is derived from an EMBL/GenBank/DDBJ whole genome shotgun (WGS) entry which is preliminary data.</text>
</comment>
<dbReference type="InterPro" id="IPR044965">
    <property type="entry name" value="Glyco_hydro_17_plant"/>
</dbReference>
<keyword evidence="2" id="KW-0378">Hydrolase</keyword>
<accession>A0AAD4P9K1</accession>
<dbReference type="SUPFAM" id="SSF51445">
    <property type="entry name" value="(Trans)glycosidases"/>
    <property type="match status" value="2"/>
</dbReference>
<feature type="signal peptide" evidence="6">
    <location>
        <begin position="1"/>
        <end position="29"/>
    </location>
</feature>
<evidence type="ECO:0000313" key="8">
    <source>
        <dbReference type="Proteomes" id="UP001190926"/>
    </source>
</evidence>
<name>A0AAD4P9K1_PERFH</name>
<feature type="region of interest" description="Disordered" evidence="5">
    <location>
        <begin position="269"/>
        <end position="309"/>
    </location>
</feature>
<dbReference type="GO" id="GO:0005975">
    <property type="term" value="P:carbohydrate metabolic process"/>
    <property type="evidence" value="ECO:0007669"/>
    <property type="project" value="InterPro"/>
</dbReference>
<dbReference type="Gene3D" id="3.20.20.80">
    <property type="entry name" value="Glycosidases"/>
    <property type="match status" value="1"/>
</dbReference>